<name>A0A6A6P5Z0_9PEZI</name>
<sequence length="374" mass="37238">MSNHPTLINLPPPPSDPVTPSDIPGTPNSGTTTMSELSTVAIKDGHRGHLPHHAHPSDAERADRISRLAGLERVATARNANLAPGASGSSGYGGTMSGAGGYSGGAGGGGFGASAHGGHGASPAFFDASNNPALARERSTVGSASATGSVGGRTTTWASGSDDPFDGDKMSEDTAPMTSGERDMEDGASTSAVGDAGEPDLHDRGDVLMDRDIDASSAGGFSDEAGSLVGFGEGARTPARAQSALGSPVVGKSTIPAYLRAAAVGASPIGAGAPLEPASAATQHHYQHQHQHQHQPPSPMTGVSSTSAASSDAVAAARNDARMIDGMTYDSGVVDTADRTPPIASGGGSGDATAAERMARARLEREAKGMGEAE</sequence>
<feature type="compositionally biased region" description="Low complexity" evidence="1">
    <location>
        <begin position="140"/>
        <end position="156"/>
    </location>
</feature>
<feature type="compositionally biased region" description="Polar residues" evidence="1">
    <location>
        <begin position="26"/>
        <end position="38"/>
    </location>
</feature>
<dbReference type="Proteomes" id="UP000799766">
    <property type="component" value="Unassembled WGS sequence"/>
</dbReference>
<evidence type="ECO:0000313" key="3">
    <source>
        <dbReference type="Proteomes" id="UP000799766"/>
    </source>
</evidence>
<evidence type="ECO:0000256" key="1">
    <source>
        <dbReference type="SAM" id="MobiDB-lite"/>
    </source>
</evidence>
<feature type="region of interest" description="Disordered" evidence="1">
    <location>
        <begin position="1"/>
        <end position="63"/>
    </location>
</feature>
<organism evidence="2 3">
    <name type="scientific">Lineolata rhizophorae</name>
    <dbReference type="NCBI Taxonomy" id="578093"/>
    <lineage>
        <taxon>Eukaryota</taxon>
        <taxon>Fungi</taxon>
        <taxon>Dikarya</taxon>
        <taxon>Ascomycota</taxon>
        <taxon>Pezizomycotina</taxon>
        <taxon>Dothideomycetes</taxon>
        <taxon>Dothideomycetes incertae sedis</taxon>
        <taxon>Lineolatales</taxon>
        <taxon>Lineolataceae</taxon>
        <taxon>Lineolata</taxon>
    </lineage>
</organism>
<reference evidence="2" key="1">
    <citation type="journal article" date="2020" name="Stud. Mycol.">
        <title>101 Dothideomycetes genomes: a test case for predicting lifestyles and emergence of pathogens.</title>
        <authorList>
            <person name="Haridas S."/>
            <person name="Albert R."/>
            <person name="Binder M."/>
            <person name="Bloem J."/>
            <person name="Labutti K."/>
            <person name="Salamov A."/>
            <person name="Andreopoulos B."/>
            <person name="Baker S."/>
            <person name="Barry K."/>
            <person name="Bills G."/>
            <person name="Bluhm B."/>
            <person name="Cannon C."/>
            <person name="Castanera R."/>
            <person name="Culley D."/>
            <person name="Daum C."/>
            <person name="Ezra D."/>
            <person name="Gonzalez J."/>
            <person name="Henrissat B."/>
            <person name="Kuo A."/>
            <person name="Liang C."/>
            <person name="Lipzen A."/>
            <person name="Lutzoni F."/>
            <person name="Magnuson J."/>
            <person name="Mondo S."/>
            <person name="Nolan M."/>
            <person name="Ohm R."/>
            <person name="Pangilinan J."/>
            <person name="Park H.-J."/>
            <person name="Ramirez L."/>
            <person name="Alfaro M."/>
            <person name="Sun H."/>
            <person name="Tritt A."/>
            <person name="Yoshinaga Y."/>
            <person name="Zwiers L.-H."/>
            <person name="Turgeon B."/>
            <person name="Goodwin S."/>
            <person name="Spatafora J."/>
            <person name="Crous P."/>
            <person name="Grigoriev I."/>
        </authorList>
    </citation>
    <scope>NUCLEOTIDE SEQUENCE</scope>
    <source>
        <strain evidence="2">ATCC 16933</strain>
    </source>
</reference>
<dbReference type="AlphaFoldDB" id="A0A6A6P5Z0"/>
<dbReference type="EMBL" id="MU001675">
    <property type="protein sequence ID" value="KAF2459411.1"/>
    <property type="molecule type" value="Genomic_DNA"/>
</dbReference>
<feature type="compositionally biased region" description="Low complexity" evidence="1">
    <location>
        <begin position="303"/>
        <end position="318"/>
    </location>
</feature>
<evidence type="ECO:0000313" key="2">
    <source>
        <dbReference type="EMBL" id="KAF2459411.1"/>
    </source>
</evidence>
<protein>
    <submittedName>
        <fullName evidence="2">Uncharacterized protein</fullName>
    </submittedName>
</protein>
<proteinExistence type="predicted"/>
<feature type="region of interest" description="Disordered" evidence="1">
    <location>
        <begin position="274"/>
        <end position="374"/>
    </location>
</feature>
<feature type="region of interest" description="Disordered" evidence="1">
    <location>
        <begin position="136"/>
        <end position="205"/>
    </location>
</feature>
<gene>
    <name evidence="2" type="ORF">BDY21DRAFT_377801</name>
</gene>
<accession>A0A6A6P5Z0</accession>
<feature type="compositionally biased region" description="Basic and acidic residues" evidence="1">
    <location>
        <begin position="357"/>
        <end position="374"/>
    </location>
</feature>
<dbReference type="OrthoDB" id="5315820at2759"/>
<keyword evidence="3" id="KW-1185">Reference proteome</keyword>